<feature type="region of interest" description="Disordered" evidence="2">
    <location>
        <begin position="201"/>
        <end position="222"/>
    </location>
</feature>
<dbReference type="VEuPathDB" id="FungiDB:MAN_03836"/>
<dbReference type="AlphaFoldDB" id="A0A0B4F968"/>
<evidence type="ECO:0000256" key="2">
    <source>
        <dbReference type="SAM" id="MobiDB-lite"/>
    </source>
</evidence>
<evidence type="ECO:0000256" key="1">
    <source>
        <dbReference type="SAM" id="Coils"/>
    </source>
</evidence>
<accession>A0A0B4F968</accession>
<feature type="non-terminal residue" evidence="3">
    <location>
        <position position="1"/>
    </location>
</feature>
<name>A0A0B4F968_METAF</name>
<proteinExistence type="predicted"/>
<dbReference type="EMBL" id="AZNF01000004">
    <property type="protein sequence ID" value="KID67078.1"/>
    <property type="molecule type" value="Genomic_DNA"/>
</dbReference>
<feature type="compositionally biased region" description="Basic and acidic residues" evidence="2">
    <location>
        <begin position="201"/>
        <end position="219"/>
    </location>
</feature>
<dbReference type="HOGENOM" id="CLU_044739_0_0_1"/>
<reference evidence="3 4" key="1">
    <citation type="journal article" date="2014" name="Proc. Natl. Acad. Sci. U.S.A.">
        <title>Trajectory and genomic determinants of fungal-pathogen speciation and host adaptation.</title>
        <authorList>
            <person name="Hu X."/>
            <person name="Xiao G."/>
            <person name="Zheng P."/>
            <person name="Shang Y."/>
            <person name="Su Y."/>
            <person name="Zhang X."/>
            <person name="Liu X."/>
            <person name="Zhan S."/>
            <person name="St Leger R.J."/>
            <person name="Wang C."/>
        </authorList>
    </citation>
    <scope>NUCLEOTIDE SEQUENCE [LARGE SCALE GENOMIC DNA]</scope>
    <source>
        <strain evidence="3 4">ARSEF 549</strain>
    </source>
</reference>
<comment type="caution">
    <text evidence="3">The sequence shown here is derived from an EMBL/GenBank/DDBJ whole genome shotgun (WGS) entry which is preliminary data.</text>
</comment>
<keyword evidence="1" id="KW-0175">Coiled coil</keyword>
<keyword evidence="4" id="KW-1185">Reference proteome</keyword>
<organism evidence="3 4">
    <name type="scientific">Metarhizium anisopliae (strain ARSEF 549)</name>
    <dbReference type="NCBI Taxonomy" id="3151832"/>
    <lineage>
        <taxon>Eukaryota</taxon>
        <taxon>Fungi</taxon>
        <taxon>Dikarya</taxon>
        <taxon>Ascomycota</taxon>
        <taxon>Pezizomycotina</taxon>
        <taxon>Sordariomycetes</taxon>
        <taxon>Hypocreomycetidae</taxon>
        <taxon>Hypocreales</taxon>
        <taxon>Clavicipitaceae</taxon>
        <taxon>Metarhizium</taxon>
    </lineage>
</organism>
<protein>
    <submittedName>
        <fullName evidence="3">Uncharacterized protein</fullName>
    </submittedName>
</protein>
<feature type="coiled-coil region" evidence="1">
    <location>
        <begin position="308"/>
        <end position="363"/>
    </location>
</feature>
<dbReference type="OrthoDB" id="10345672at2759"/>
<evidence type="ECO:0000313" key="4">
    <source>
        <dbReference type="Proteomes" id="UP000031186"/>
    </source>
</evidence>
<evidence type="ECO:0000313" key="3">
    <source>
        <dbReference type="EMBL" id="KID67078.1"/>
    </source>
</evidence>
<dbReference type="Proteomes" id="UP000031186">
    <property type="component" value="Unassembled WGS sequence"/>
</dbReference>
<gene>
    <name evidence="3" type="ORF">MAN_03836</name>
</gene>
<sequence length="481" mass="54945">MTPEQIIAASNAKTARLEHKVAMLEGTLGNVASALNDVSSLFEAQTKARYKTMQEAEILRAQVRFLENYVAFITEENAAATEAATAHFEKLLAAANWSTSQWSQQADYYSSATRDLQEKLASKSKEDSACERELQEMIHKYTAMKATLLQREIEKANAERDLKETERLLREAQEATQVLIKNEQEVNSNLINQNEILTAQREKQSKEADDARKQAEKERKKCKRQLQKTREMIAKSKKLEEQLQEKVGKQVEFQRKCDTILNDAKAIQQSRDYYKSKDAKQSRIIQRLKDQVLNLESAERTSAFTKAIKDLNIEVDDLKSTKAKLQKDLEAEKRVKELSLSKAKEQAKIIKETEKKLAQAKGASLGKMDQFLKAQRREKLAAGKDVADKVFALLKGLDSLTKAEIAYSTIVTYLDMQFDRITAAVRAEYEVMQLIKDLRARFQKPPENEESPMEVIEYVGDIRHILGERLREEEATETEKA</sequence>